<comment type="caution">
    <text evidence="2">The sequence shown here is derived from an EMBL/GenBank/DDBJ whole genome shotgun (WGS) entry which is preliminary data.</text>
</comment>
<name>A0AAW0Q726_9PEZI</name>
<evidence type="ECO:0008006" key="4">
    <source>
        <dbReference type="Google" id="ProtNLM"/>
    </source>
</evidence>
<evidence type="ECO:0000313" key="2">
    <source>
        <dbReference type="EMBL" id="KAK8095771.1"/>
    </source>
</evidence>
<dbReference type="Proteomes" id="UP001392437">
    <property type="component" value="Unassembled WGS sequence"/>
</dbReference>
<gene>
    <name evidence="2" type="ORF">PG999_013793</name>
</gene>
<evidence type="ECO:0000313" key="3">
    <source>
        <dbReference type="Proteomes" id="UP001392437"/>
    </source>
</evidence>
<feature type="region of interest" description="Disordered" evidence="1">
    <location>
        <begin position="139"/>
        <end position="166"/>
    </location>
</feature>
<keyword evidence="3" id="KW-1185">Reference proteome</keyword>
<reference evidence="2 3" key="1">
    <citation type="submission" date="2023-01" db="EMBL/GenBank/DDBJ databases">
        <title>Analysis of 21 Apiospora genomes using comparative genomics revels a genus with tremendous synthesis potential of carbohydrate active enzymes and secondary metabolites.</title>
        <authorList>
            <person name="Sorensen T."/>
        </authorList>
    </citation>
    <scope>NUCLEOTIDE SEQUENCE [LARGE SCALE GENOMIC DNA]</scope>
    <source>
        <strain evidence="2 3">CBS 117206</strain>
    </source>
</reference>
<organism evidence="2 3">
    <name type="scientific">Apiospora kogelbergensis</name>
    <dbReference type="NCBI Taxonomy" id="1337665"/>
    <lineage>
        <taxon>Eukaryota</taxon>
        <taxon>Fungi</taxon>
        <taxon>Dikarya</taxon>
        <taxon>Ascomycota</taxon>
        <taxon>Pezizomycotina</taxon>
        <taxon>Sordariomycetes</taxon>
        <taxon>Xylariomycetidae</taxon>
        <taxon>Amphisphaeriales</taxon>
        <taxon>Apiosporaceae</taxon>
        <taxon>Apiospora</taxon>
    </lineage>
</organism>
<protein>
    <recommendedName>
        <fullName evidence="4">RRM domain-containing protein</fullName>
    </recommendedName>
</protein>
<evidence type="ECO:0000256" key="1">
    <source>
        <dbReference type="SAM" id="MobiDB-lite"/>
    </source>
</evidence>
<accession>A0AAW0Q726</accession>
<dbReference type="AlphaFoldDB" id="A0AAW0Q726"/>
<dbReference type="EMBL" id="JAQQWP010000011">
    <property type="protein sequence ID" value="KAK8095771.1"/>
    <property type="molecule type" value="Genomic_DNA"/>
</dbReference>
<sequence>MFNSNNATAAANGGHSGVIPYRESMIWHSIYPPFGLANANHFGDGDHRSPDWKSISQGARPLTAGNLPGLATDKILRFSDGDDNRLRPLAAANQLNPTPYLTRGGWAITNNDSQPRYEAPAGISRPEAHSWRPDIRKEHAVADQPVTNPKAAYPPRSPTTQHRRQLSADTVAVDPNFQFAETYSGNRMAYSNYSANIPDHLNCSVFMRGLPPTCSHSLLLSLIRGCGSRVWALHINRPDTRNPHNCAAKLVFHKRCGVDWLFEQIRNGQFVVDGYRPNAVLNKIKSAPMPENDLRCRVVCVSGPPSLVNLESLGSVFRRNFYYDMDQTLSVIDRPDYRLLEFRFGSARCQGENAIQALQSHKAHVQSLAA</sequence>
<proteinExistence type="predicted"/>